<dbReference type="EMBL" id="LQYV01000094">
    <property type="protein sequence ID" value="KYD24731.1"/>
    <property type="molecule type" value="Genomic_DNA"/>
</dbReference>
<sequence length="37" mass="4250">MPSLSKKKNPLFSAARGSNELLALFFAEKCFHRMEHI</sequence>
<comment type="caution">
    <text evidence="1">The sequence shown here is derived from an EMBL/GenBank/DDBJ whole genome shotgun (WGS) entry which is preliminary data.</text>
</comment>
<protein>
    <submittedName>
        <fullName evidence="1">Uncharacterized protein</fullName>
    </submittedName>
</protein>
<evidence type="ECO:0000313" key="1">
    <source>
        <dbReference type="EMBL" id="KYD24731.1"/>
    </source>
</evidence>
<reference evidence="1 2" key="1">
    <citation type="submission" date="2016-01" db="EMBL/GenBank/DDBJ databases">
        <title>Draft Genome Sequences of Seven Thermophilic Sporeformers Isolated from Foods.</title>
        <authorList>
            <person name="Berendsen E.M."/>
            <person name="Wells-Bennik M.H."/>
            <person name="Krawcyk A.O."/>
            <person name="De Jong A."/>
            <person name="Holsappel S."/>
            <person name="Eijlander R.T."/>
            <person name="Kuipers O.P."/>
        </authorList>
    </citation>
    <scope>NUCLEOTIDE SEQUENCE [LARGE SCALE GENOMIC DNA]</scope>
    <source>
        <strain evidence="1 2">B4109</strain>
    </source>
</reference>
<accession>A0A150MJQ9</accession>
<gene>
    <name evidence="1" type="ORF">B4109_0497</name>
</gene>
<evidence type="ECO:0000313" key="2">
    <source>
        <dbReference type="Proteomes" id="UP000075424"/>
    </source>
</evidence>
<organism evidence="1 2">
    <name type="scientific">Geobacillus stearothermophilus</name>
    <name type="common">Bacillus stearothermophilus</name>
    <dbReference type="NCBI Taxonomy" id="1422"/>
    <lineage>
        <taxon>Bacteria</taxon>
        <taxon>Bacillati</taxon>
        <taxon>Bacillota</taxon>
        <taxon>Bacilli</taxon>
        <taxon>Bacillales</taxon>
        <taxon>Anoxybacillaceae</taxon>
        <taxon>Geobacillus</taxon>
    </lineage>
</organism>
<dbReference type="AlphaFoldDB" id="A0A150MJQ9"/>
<dbReference type="Proteomes" id="UP000075424">
    <property type="component" value="Unassembled WGS sequence"/>
</dbReference>
<proteinExistence type="predicted"/>
<name>A0A150MJQ9_GEOSE</name>